<evidence type="ECO:0000313" key="3">
    <source>
        <dbReference type="EMBL" id="SHG74238.1"/>
    </source>
</evidence>
<evidence type="ECO:0000313" key="4">
    <source>
        <dbReference type="Proteomes" id="UP000190675"/>
    </source>
</evidence>
<accession>A0A1M5MAD2</accession>
<dbReference type="InterPro" id="IPR009642">
    <property type="entry name" value="DUF1236"/>
</dbReference>
<feature type="chain" id="PRO_5012816022" description="DUF1236 domain-containing protein" evidence="2">
    <location>
        <begin position="22"/>
        <end position="382"/>
    </location>
</feature>
<feature type="compositionally biased region" description="Low complexity" evidence="1">
    <location>
        <begin position="30"/>
        <end position="136"/>
    </location>
</feature>
<sequence>MRERLLITTTIGLMLGAGAYAQSPSEQPRNSSPPAAQSQNNSNSSAPSASSSTPSSQSSTPTAQNTQSSPSATSRSQTTTSQSTPATGNTDSPRSQAQSNQASPPSQMRQDNNAAAPSQTQSAQQPNSSSQAQTNTAPPATNRTQSSPSDTNTNTNAGTQPSTNTAAQPSNNQTNTAAQPSNNQTGTAQSRSSNVNISANLDDRQRTRVTESITKLNARPVENVNFSLSVGTVVPRDVRFQPLPADVVEVVPQYRGYNFFVVRDDVVIVDPSSYQIVDVLPRTGRATAAAPASRKMSFSDTDREVIRKHARSARTEQRTTGSSTSSTRVRVGDRLPDSVEIRSFPEEVYRESPTLREYRYIERDNRTYVVEPHERTIIEEID</sequence>
<evidence type="ECO:0000256" key="1">
    <source>
        <dbReference type="SAM" id="MobiDB-lite"/>
    </source>
</evidence>
<protein>
    <recommendedName>
        <fullName evidence="5">DUF1236 domain-containing protein</fullName>
    </recommendedName>
</protein>
<feature type="compositionally biased region" description="Basic and acidic residues" evidence="1">
    <location>
        <begin position="308"/>
        <end position="317"/>
    </location>
</feature>
<dbReference type="EMBL" id="LT670818">
    <property type="protein sequence ID" value="SHG74238.1"/>
    <property type="molecule type" value="Genomic_DNA"/>
</dbReference>
<evidence type="ECO:0000256" key="2">
    <source>
        <dbReference type="SAM" id="SignalP"/>
    </source>
</evidence>
<proteinExistence type="predicted"/>
<feature type="region of interest" description="Disordered" evidence="1">
    <location>
        <begin position="13"/>
        <end position="206"/>
    </location>
</feature>
<name>A0A1M5MAD2_9BRAD</name>
<feature type="compositionally biased region" description="Low complexity" evidence="1">
    <location>
        <begin position="318"/>
        <end position="329"/>
    </location>
</feature>
<gene>
    <name evidence="3" type="ORF">SAMN05444169_3918</name>
</gene>
<feature type="signal peptide" evidence="2">
    <location>
        <begin position="1"/>
        <end position="21"/>
    </location>
</feature>
<dbReference type="Gene3D" id="3.10.450.160">
    <property type="entry name" value="inner membrane protein cigr"/>
    <property type="match status" value="2"/>
</dbReference>
<dbReference type="Pfam" id="PF06823">
    <property type="entry name" value="DUF1236"/>
    <property type="match status" value="2"/>
</dbReference>
<keyword evidence="2" id="KW-0732">Signal</keyword>
<feature type="compositionally biased region" description="Polar residues" evidence="1">
    <location>
        <begin position="137"/>
        <end position="199"/>
    </location>
</feature>
<feature type="region of interest" description="Disordered" evidence="1">
    <location>
        <begin position="308"/>
        <end position="332"/>
    </location>
</feature>
<evidence type="ECO:0008006" key="5">
    <source>
        <dbReference type="Google" id="ProtNLM"/>
    </source>
</evidence>
<dbReference type="OrthoDB" id="102964at2"/>
<dbReference type="Proteomes" id="UP000190675">
    <property type="component" value="Chromosome I"/>
</dbReference>
<organism evidence="3 4">
    <name type="scientific">Bradyrhizobium erythrophlei</name>
    <dbReference type="NCBI Taxonomy" id="1437360"/>
    <lineage>
        <taxon>Bacteria</taxon>
        <taxon>Pseudomonadati</taxon>
        <taxon>Pseudomonadota</taxon>
        <taxon>Alphaproteobacteria</taxon>
        <taxon>Hyphomicrobiales</taxon>
        <taxon>Nitrobacteraceae</taxon>
        <taxon>Bradyrhizobium</taxon>
    </lineage>
</organism>
<reference evidence="3 4" key="1">
    <citation type="submission" date="2016-11" db="EMBL/GenBank/DDBJ databases">
        <authorList>
            <person name="Jaros S."/>
            <person name="Januszkiewicz K."/>
            <person name="Wedrychowicz H."/>
        </authorList>
    </citation>
    <scope>NUCLEOTIDE SEQUENCE [LARGE SCALE GENOMIC DNA]</scope>
    <source>
        <strain evidence="3 4">GAS242</strain>
    </source>
</reference>
<dbReference type="AlphaFoldDB" id="A0A1M5MAD2"/>